<dbReference type="RefSeq" id="WP_369894854.1">
    <property type="nucleotide sequence ID" value="NZ_JBGFFX010000002.1"/>
</dbReference>
<keyword evidence="1" id="KW-0812">Transmembrane</keyword>
<gene>
    <name evidence="2" type="ORF">AB6T85_03810</name>
</gene>
<reference evidence="2 3" key="1">
    <citation type="submission" date="2024-07" db="EMBL/GenBank/DDBJ databases">
        <authorList>
            <person name="Hebao G."/>
        </authorList>
    </citation>
    <scope>NUCLEOTIDE SEQUENCE [LARGE SCALE GENOMIC DNA]</scope>
    <source>
        <strain evidence="2 3">ACCC 02193</strain>
    </source>
</reference>
<proteinExistence type="predicted"/>
<keyword evidence="1" id="KW-1133">Transmembrane helix</keyword>
<feature type="transmembrane region" description="Helical" evidence="1">
    <location>
        <begin position="7"/>
        <end position="26"/>
    </location>
</feature>
<evidence type="ECO:0000313" key="2">
    <source>
        <dbReference type="EMBL" id="MEY8769566.1"/>
    </source>
</evidence>
<protein>
    <recommendedName>
        <fullName evidence="4">Lipoprotein</fullName>
    </recommendedName>
</protein>
<dbReference type="Proteomes" id="UP001565243">
    <property type="component" value="Unassembled WGS sequence"/>
</dbReference>
<organism evidence="2 3">
    <name type="scientific">Erwinia aeris</name>
    <dbReference type="NCBI Taxonomy" id="3239803"/>
    <lineage>
        <taxon>Bacteria</taxon>
        <taxon>Pseudomonadati</taxon>
        <taxon>Pseudomonadota</taxon>
        <taxon>Gammaproteobacteria</taxon>
        <taxon>Enterobacterales</taxon>
        <taxon>Erwiniaceae</taxon>
        <taxon>Erwinia</taxon>
    </lineage>
</organism>
<dbReference type="EMBL" id="JBGFFX010000002">
    <property type="protein sequence ID" value="MEY8769566.1"/>
    <property type="molecule type" value="Genomic_DNA"/>
</dbReference>
<evidence type="ECO:0000256" key="1">
    <source>
        <dbReference type="SAM" id="Phobius"/>
    </source>
</evidence>
<keyword evidence="1" id="KW-0472">Membrane</keyword>
<comment type="caution">
    <text evidence="2">The sequence shown here is derived from an EMBL/GenBank/DDBJ whole genome shotgun (WGS) entry which is preliminary data.</text>
</comment>
<evidence type="ECO:0000313" key="3">
    <source>
        <dbReference type="Proteomes" id="UP001565243"/>
    </source>
</evidence>
<dbReference type="PROSITE" id="PS51257">
    <property type="entry name" value="PROKAR_LIPOPROTEIN"/>
    <property type="match status" value="1"/>
</dbReference>
<accession>A0ABV4E3S3</accession>
<evidence type="ECO:0008006" key="4">
    <source>
        <dbReference type="Google" id="ProtNLM"/>
    </source>
</evidence>
<sequence>MRKSLKILCPIFIVAIAALACTWPYIRMEFAGSAHYTEQDKREYNFYTPDILKKMPRISCRYDFDFANITGPATHVYAIKFYDTADTHIINNYLASAGYKQQNECDAESVCWRGSDPLEIIYVGVLRGEKTVIVQVVYNFT</sequence>
<name>A0ABV4E3S3_9GAMM</name>
<keyword evidence="3" id="KW-1185">Reference proteome</keyword>